<dbReference type="GO" id="GO:0042597">
    <property type="term" value="C:periplasmic space"/>
    <property type="evidence" value="ECO:0007669"/>
    <property type="project" value="UniProtKB-SubCell"/>
</dbReference>
<feature type="compositionally biased region" description="Low complexity" evidence="4">
    <location>
        <begin position="40"/>
        <end position="60"/>
    </location>
</feature>
<evidence type="ECO:0000256" key="1">
    <source>
        <dbReference type="ARBA" id="ARBA00004418"/>
    </source>
</evidence>
<dbReference type="Pfam" id="PF07732">
    <property type="entry name" value="Cu-oxidase_3"/>
    <property type="match status" value="1"/>
</dbReference>
<dbReference type="PANTHER" id="PTHR11709">
    <property type="entry name" value="MULTI-COPPER OXIDASE"/>
    <property type="match status" value="1"/>
</dbReference>
<dbReference type="Pfam" id="PF00394">
    <property type="entry name" value="Cu-oxidase"/>
    <property type="match status" value="1"/>
</dbReference>
<dbReference type="PROSITE" id="PS51318">
    <property type="entry name" value="TAT"/>
    <property type="match status" value="1"/>
</dbReference>
<dbReference type="RefSeq" id="WP_073354093.1">
    <property type="nucleotide sequence ID" value="NZ_FQUZ01000003.1"/>
</dbReference>
<keyword evidence="10" id="KW-1185">Reference proteome</keyword>
<dbReference type="InterPro" id="IPR011707">
    <property type="entry name" value="Cu-oxidase-like_N"/>
</dbReference>
<dbReference type="PANTHER" id="PTHR11709:SF2">
    <property type="entry name" value="MULTICOPPER OXIDASE LPR1"/>
    <property type="match status" value="1"/>
</dbReference>
<keyword evidence="2" id="KW-0479">Metal-binding</keyword>
<dbReference type="Pfam" id="PF07731">
    <property type="entry name" value="Cu-oxidase_2"/>
    <property type="match status" value="1"/>
</dbReference>
<accession>A0A1M4U041</accession>
<dbReference type="InterPro" id="IPR008972">
    <property type="entry name" value="Cupredoxin"/>
</dbReference>
<name>A0A1M4U041_9BURK</name>
<evidence type="ECO:0000256" key="3">
    <source>
        <dbReference type="ARBA" id="ARBA00023002"/>
    </source>
</evidence>
<feature type="chain" id="PRO_5012160403" evidence="5">
    <location>
        <begin position="33"/>
        <end position="549"/>
    </location>
</feature>
<sequence>MNDQNRQTNQPRRAFLRLGAAAGLAVPATLYAQHNHNAAPASATAQNAGAGSAGGNRPRGMQMANHGHSSSRAATPAYTGSSQLADASVLPTGRPLPPLQKLANTSKERGKFVATLRAQPEQRDWVPGHSTTVWCYNHSIPGPLVDVTEGDTVEIQFENHLAQESTVHWHGVATPPDQDGNPPDIVLPGASRQYRYTLPSDSASTNWYHPHPHEMTSEQVSHGLAGPFIVRPANDPLAHLPEQHLFITDLRLADDGNIPPNTRRDWMFGREGQFTLINGEYRPHIHVDGTQRWRIWNACNARYLRLTLGGQPFTLVGTDGGLLQQPVHGLTELLLTPAQRAEIIVHPPEGGGSTELRNAAYDRGAGGRNRQSDQPLASLTFARQPELRPVPDTLRTITALGEPQAFHTIFMTELMDMDVMRNNSGNTPYARPQGLYLMLNGQIYDMNRTDITARQGQVEQWQVTNLSGMGMDHPFHVHGEPFQVVEREFQGQRTPEPLLAWRDTINVRAGETVRFRMVQKHIGLRMFHCHILEHEDLGMMGNLMVLAPS</sequence>
<keyword evidence="3" id="KW-0560">Oxidoreductase</keyword>
<protein>
    <submittedName>
        <fullName evidence="9">Bilirubin oxidase</fullName>
    </submittedName>
</protein>
<organism evidence="9 10">
    <name type="scientific">Lampropedia hyalina DSM 16112</name>
    <dbReference type="NCBI Taxonomy" id="1122156"/>
    <lineage>
        <taxon>Bacteria</taxon>
        <taxon>Pseudomonadati</taxon>
        <taxon>Pseudomonadota</taxon>
        <taxon>Betaproteobacteria</taxon>
        <taxon>Burkholderiales</taxon>
        <taxon>Comamonadaceae</taxon>
        <taxon>Lampropedia</taxon>
    </lineage>
</organism>
<proteinExistence type="predicted"/>
<gene>
    <name evidence="9" type="ORF">SAMN02745117_00395</name>
</gene>
<evidence type="ECO:0000256" key="5">
    <source>
        <dbReference type="SAM" id="SignalP"/>
    </source>
</evidence>
<evidence type="ECO:0000259" key="6">
    <source>
        <dbReference type="Pfam" id="PF00394"/>
    </source>
</evidence>
<keyword evidence="5" id="KW-0732">Signal</keyword>
<evidence type="ECO:0000313" key="9">
    <source>
        <dbReference type="EMBL" id="SHE49964.1"/>
    </source>
</evidence>
<dbReference type="STRING" id="1122156.SAMN02745117_00395"/>
<feature type="domain" description="Plastocyanin-like" evidence="8">
    <location>
        <begin position="128"/>
        <end position="234"/>
    </location>
</feature>
<dbReference type="InterPro" id="IPR002355">
    <property type="entry name" value="Cu_oxidase_Cu_BS"/>
</dbReference>
<evidence type="ECO:0000256" key="4">
    <source>
        <dbReference type="SAM" id="MobiDB-lite"/>
    </source>
</evidence>
<evidence type="ECO:0000313" key="10">
    <source>
        <dbReference type="Proteomes" id="UP000184327"/>
    </source>
</evidence>
<evidence type="ECO:0000259" key="7">
    <source>
        <dbReference type="Pfam" id="PF07731"/>
    </source>
</evidence>
<dbReference type="InterPro" id="IPR006311">
    <property type="entry name" value="TAT_signal"/>
</dbReference>
<feature type="domain" description="Plastocyanin-like" evidence="6">
    <location>
        <begin position="270"/>
        <end position="347"/>
    </location>
</feature>
<dbReference type="AlphaFoldDB" id="A0A1M4U041"/>
<feature type="signal peptide" evidence="5">
    <location>
        <begin position="1"/>
        <end position="32"/>
    </location>
</feature>
<dbReference type="InterPro" id="IPR001117">
    <property type="entry name" value="Cu-oxidase_2nd"/>
</dbReference>
<feature type="region of interest" description="Disordered" evidence="4">
    <location>
        <begin position="40"/>
        <end position="101"/>
    </location>
</feature>
<dbReference type="GO" id="GO:0016491">
    <property type="term" value="F:oxidoreductase activity"/>
    <property type="evidence" value="ECO:0007669"/>
    <property type="project" value="UniProtKB-KW"/>
</dbReference>
<evidence type="ECO:0000259" key="8">
    <source>
        <dbReference type="Pfam" id="PF07732"/>
    </source>
</evidence>
<dbReference type="PROSITE" id="PS00080">
    <property type="entry name" value="MULTICOPPER_OXIDASE2"/>
    <property type="match status" value="1"/>
</dbReference>
<comment type="subcellular location">
    <subcellularLocation>
        <location evidence="1">Periplasm</location>
    </subcellularLocation>
</comment>
<dbReference type="CDD" id="cd13881">
    <property type="entry name" value="CuRO_2_McoC_like"/>
    <property type="match status" value="1"/>
</dbReference>
<reference evidence="9 10" key="1">
    <citation type="submission" date="2016-11" db="EMBL/GenBank/DDBJ databases">
        <authorList>
            <person name="Jaros S."/>
            <person name="Januszkiewicz K."/>
            <person name="Wedrychowicz H."/>
        </authorList>
    </citation>
    <scope>NUCLEOTIDE SEQUENCE [LARGE SCALE GENOMIC DNA]</scope>
    <source>
        <strain evidence="9 10">DSM 16112</strain>
    </source>
</reference>
<dbReference type="Gene3D" id="2.60.40.420">
    <property type="entry name" value="Cupredoxins - blue copper proteins"/>
    <property type="match status" value="3"/>
</dbReference>
<dbReference type="InterPro" id="IPR045087">
    <property type="entry name" value="Cu-oxidase_fam"/>
</dbReference>
<dbReference type="GO" id="GO:0005507">
    <property type="term" value="F:copper ion binding"/>
    <property type="evidence" value="ECO:0007669"/>
    <property type="project" value="InterPro"/>
</dbReference>
<feature type="domain" description="Plastocyanin-like" evidence="7">
    <location>
        <begin position="430"/>
        <end position="546"/>
    </location>
</feature>
<dbReference type="SUPFAM" id="SSF49503">
    <property type="entry name" value="Cupredoxins"/>
    <property type="match status" value="3"/>
</dbReference>
<feature type="compositionally biased region" description="Polar residues" evidence="4">
    <location>
        <begin position="67"/>
        <end position="85"/>
    </location>
</feature>
<evidence type="ECO:0000256" key="2">
    <source>
        <dbReference type="ARBA" id="ARBA00022723"/>
    </source>
</evidence>
<dbReference type="InterPro" id="IPR011706">
    <property type="entry name" value="Cu-oxidase_C"/>
</dbReference>
<dbReference type="OrthoDB" id="9757546at2"/>
<dbReference type="EMBL" id="FQUZ01000003">
    <property type="protein sequence ID" value="SHE49964.1"/>
    <property type="molecule type" value="Genomic_DNA"/>
</dbReference>
<dbReference type="Proteomes" id="UP000184327">
    <property type="component" value="Unassembled WGS sequence"/>
</dbReference>